<evidence type="ECO:0000313" key="1">
    <source>
        <dbReference type="EMBL" id="ELP88120.1"/>
    </source>
</evidence>
<dbReference type="RefSeq" id="XP_004254891.1">
    <property type="nucleotide sequence ID" value="XM_004254843.1"/>
</dbReference>
<reference evidence="1 2" key="1">
    <citation type="submission" date="2012-10" db="EMBL/GenBank/DDBJ databases">
        <authorList>
            <person name="Zafar N."/>
            <person name="Inman J."/>
            <person name="Hall N."/>
            <person name="Lorenzi H."/>
            <person name="Caler E."/>
        </authorList>
    </citation>
    <scope>NUCLEOTIDE SEQUENCE [LARGE SCALE GENOMIC DNA]</scope>
    <source>
        <strain evidence="1 2">IP1</strain>
    </source>
</reference>
<name>A0A0A1U5J6_ENTIV</name>
<sequence>MEESVQEVGNTNFWENVYNEWDCDNTCEGDVDAMTKGLFSKYLQIISSSVQHRCAVFQIEDALQRVARTQKEYHELFWGCIKKYIENNSETDKDGMLDSLQLPEEESVDFPIELKGIKYSISVKFGSNPVVFQDGKFPASSMERHITLQNLFSGKLSAIVVPLQKTVESVVITNLKKTATFDTHFGGYNEQTKNFHLNEMKEGDFYVTRHTNKYYHIVIHTYFENGVFDFADKENEKTFFGNLIFFCHSQKVDSLHFLMDGALSEDVAKNMVTESFTNIRQAMINDEFTTISEIEFICSEEAIEQKVLKEHFILTIHPQ</sequence>
<dbReference type="GeneID" id="14887230"/>
<dbReference type="VEuPathDB" id="AmoebaDB:EIN_222930"/>
<dbReference type="EMBL" id="KB206756">
    <property type="protein sequence ID" value="ELP88120.1"/>
    <property type="molecule type" value="Genomic_DNA"/>
</dbReference>
<proteinExistence type="predicted"/>
<accession>A0A0A1U5J6</accession>
<keyword evidence="2" id="KW-1185">Reference proteome</keyword>
<gene>
    <name evidence="1" type="ORF">EIN_222930</name>
</gene>
<dbReference type="Proteomes" id="UP000014680">
    <property type="component" value="Unassembled WGS sequence"/>
</dbReference>
<dbReference type="OMA" id="EKSMVYY"/>
<protein>
    <submittedName>
        <fullName evidence="1">Uncharacterized protein</fullName>
    </submittedName>
</protein>
<evidence type="ECO:0000313" key="2">
    <source>
        <dbReference type="Proteomes" id="UP000014680"/>
    </source>
</evidence>
<organism evidence="1 2">
    <name type="scientific">Entamoeba invadens IP1</name>
    <dbReference type="NCBI Taxonomy" id="370355"/>
    <lineage>
        <taxon>Eukaryota</taxon>
        <taxon>Amoebozoa</taxon>
        <taxon>Evosea</taxon>
        <taxon>Archamoebae</taxon>
        <taxon>Mastigamoebida</taxon>
        <taxon>Entamoebidae</taxon>
        <taxon>Entamoeba</taxon>
    </lineage>
</organism>
<dbReference type="AlphaFoldDB" id="A0A0A1U5J6"/>
<dbReference type="OrthoDB" id="28465at2759"/>
<dbReference type="KEGG" id="eiv:EIN_222930"/>